<dbReference type="RefSeq" id="WP_155446241.1">
    <property type="nucleotide sequence ID" value="NZ_JAOQNR010000009.1"/>
</dbReference>
<evidence type="ECO:0000259" key="10">
    <source>
        <dbReference type="Pfam" id="PF00122"/>
    </source>
</evidence>
<evidence type="ECO:0000256" key="5">
    <source>
        <dbReference type="ARBA" id="ARBA00022989"/>
    </source>
</evidence>
<keyword evidence="6" id="KW-0472">Membrane</keyword>
<evidence type="ECO:0000313" key="12">
    <source>
        <dbReference type="Proteomes" id="UP000439113"/>
    </source>
</evidence>
<dbReference type="SUPFAM" id="SSF81653">
    <property type="entry name" value="Calcium ATPase, transduction domain A"/>
    <property type="match status" value="1"/>
</dbReference>
<dbReference type="InterPro" id="IPR008250">
    <property type="entry name" value="ATPase_P-typ_transduc_dom_A_sf"/>
</dbReference>
<dbReference type="EC" id="7.2.2.12" evidence="7"/>
<dbReference type="PROSITE" id="PS01229">
    <property type="entry name" value="COF_2"/>
    <property type="match status" value="1"/>
</dbReference>
<dbReference type="GO" id="GO:0016887">
    <property type="term" value="F:ATP hydrolysis activity"/>
    <property type="evidence" value="ECO:0007669"/>
    <property type="project" value="InterPro"/>
</dbReference>
<keyword evidence="9" id="KW-1003">Cell membrane</keyword>
<dbReference type="GO" id="GO:0016463">
    <property type="term" value="F:P-type zinc transporter activity"/>
    <property type="evidence" value="ECO:0007669"/>
    <property type="project" value="UniProtKB-EC"/>
</dbReference>
<comment type="caution">
    <text evidence="11">The sequence shown here is derived from an EMBL/GenBank/DDBJ whole genome shotgun (WGS) entry which is preliminary data.</text>
</comment>
<dbReference type="GO" id="GO:0005886">
    <property type="term" value="C:plasma membrane"/>
    <property type="evidence" value="ECO:0007669"/>
    <property type="project" value="UniProtKB-SubCell"/>
</dbReference>
<dbReference type="InterPro" id="IPR059000">
    <property type="entry name" value="ATPase_P-type_domA"/>
</dbReference>
<keyword evidence="9" id="KW-0547">Nucleotide-binding</keyword>
<dbReference type="SFLD" id="SFLDG00002">
    <property type="entry name" value="C1.7:_P-type_atpase_like"/>
    <property type="match status" value="1"/>
</dbReference>
<keyword evidence="9" id="KW-0067">ATP-binding</keyword>
<feature type="domain" description="P-type ATPase A" evidence="10">
    <location>
        <begin position="198"/>
        <end position="291"/>
    </location>
</feature>
<dbReference type="NCBIfam" id="TIGR01494">
    <property type="entry name" value="ATPase_P-type"/>
    <property type="match status" value="1"/>
</dbReference>
<dbReference type="SUPFAM" id="SSF56784">
    <property type="entry name" value="HAD-like"/>
    <property type="match status" value="1"/>
</dbReference>
<name>A0A6N8DRV9_RHOAC</name>
<dbReference type="GO" id="GO:0046872">
    <property type="term" value="F:metal ion binding"/>
    <property type="evidence" value="ECO:0007669"/>
    <property type="project" value="UniProtKB-KW"/>
</dbReference>
<dbReference type="Pfam" id="PF00122">
    <property type="entry name" value="E1-E2_ATPase"/>
    <property type="match status" value="1"/>
</dbReference>
<dbReference type="Gene3D" id="3.40.1110.10">
    <property type="entry name" value="Calcium-transporting ATPase, cytoplasmic domain N"/>
    <property type="match status" value="1"/>
</dbReference>
<dbReference type="GO" id="GO:0015086">
    <property type="term" value="F:cadmium ion transmembrane transporter activity"/>
    <property type="evidence" value="ECO:0007669"/>
    <property type="project" value="TreeGrafter"/>
</dbReference>
<dbReference type="PANTHER" id="PTHR48085:SF5">
    <property type="entry name" value="CADMIUM_ZINC-TRANSPORTING ATPASE HMA4-RELATED"/>
    <property type="match status" value="1"/>
</dbReference>
<dbReference type="Gene3D" id="3.40.50.1000">
    <property type="entry name" value="HAD superfamily/HAD-like"/>
    <property type="match status" value="1"/>
</dbReference>
<evidence type="ECO:0000256" key="8">
    <source>
        <dbReference type="ARBA" id="ARBA00047308"/>
    </source>
</evidence>
<comment type="similarity">
    <text evidence="2 9">Belongs to the cation transport ATPase (P-type) (TC 3.A.3) family. Type IB subfamily.</text>
</comment>
<dbReference type="InterPro" id="IPR023299">
    <property type="entry name" value="ATPase_P-typ_cyto_dom_N"/>
</dbReference>
<dbReference type="EMBL" id="WNKS01000008">
    <property type="protein sequence ID" value="MTV31564.1"/>
    <property type="molecule type" value="Genomic_DNA"/>
</dbReference>
<dbReference type="AlphaFoldDB" id="A0A6N8DRV9"/>
<organism evidence="11 12">
    <name type="scientific">Rhodoblastus acidophilus</name>
    <name type="common">Rhodopseudomonas acidophila</name>
    <dbReference type="NCBI Taxonomy" id="1074"/>
    <lineage>
        <taxon>Bacteria</taxon>
        <taxon>Pseudomonadati</taxon>
        <taxon>Pseudomonadota</taxon>
        <taxon>Alphaproteobacteria</taxon>
        <taxon>Hyphomicrobiales</taxon>
        <taxon>Rhodoblastaceae</taxon>
        <taxon>Rhodoblastus</taxon>
    </lineage>
</organism>
<evidence type="ECO:0000256" key="4">
    <source>
        <dbReference type="ARBA" id="ARBA00022967"/>
    </source>
</evidence>
<reference evidence="11 12" key="1">
    <citation type="submission" date="2019-11" db="EMBL/GenBank/DDBJ databases">
        <title>Whole-genome sequence of a Rhodoblastus acidophilus DSM 142.</title>
        <authorList>
            <person name="Kyndt J.A."/>
            <person name="Meyer T.E."/>
        </authorList>
    </citation>
    <scope>NUCLEOTIDE SEQUENCE [LARGE SCALE GENOMIC DNA]</scope>
    <source>
        <strain evidence="11 12">DSM 142</strain>
    </source>
</reference>
<dbReference type="OrthoDB" id="391538at2"/>
<evidence type="ECO:0000256" key="3">
    <source>
        <dbReference type="ARBA" id="ARBA00022692"/>
    </source>
</evidence>
<comment type="subcellular location">
    <subcellularLocation>
        <location evidence="9">Cell membrane</location>
    </subcellularLocation>
    <subcellularLocation>
        <location evidence="1">Membrane</location>
    </subcellularLocation>
</comment>
<dbReference type="InterPro" id="IPR044492">
    <property type="entry name" value="P_typ_ATPase_HD_dom"/>
</dbReference>
<keyword evidence="4" id="KW-1278">Translocase</keyword>
<dbReference type="Proteomes" id="UP000439113">
    <property type="component" value="Unassembled WGS sequence"/>
</dbReference>
<evidence type="ECO:0000256" key="2">
    <source>
        <dbReference type="ARBA" id="ARBA00006024"/>
    </source>
</evidence>
<evidence type="ECO:0000256" key="9">
    <source>
        <dbReference type="RuleBase" id="RU362081"/>
    </source>
</evidence>
<evidence type="ECO:0000256" key="7">
    <source>
        <dbReference type="ARBA" id="ARBA00039097"/>
    </source>
</evidence>
<dbReference type="PANTHER" id="PTHR48085">
    <property type="entry name" value="CADMIUM/ZINC-TRANSPORTING ATPASE HMA2-RELATED"/>
    <property type="match status" value="1"/>
</dbReference>
<dbReference type="PROSITE" id="PS00154">
    <property type="entry name" value="ATPASE_E1_E2"/>
    <property type="match status" value="1"/>
</dbReference>
<evidence type="ECO:0000256" key="6">
    <source>
        <dbReference type="ARBA" id="ARBA00023136"/>
    </source>
</evidence>
<evidence type="ECO:0000256" key="1">
    <source>
        <dbReference type="ARBA" id="ARBA00004370"/>
    </source>
</evidence>
<dbReference type="InterPro" id="IPR036412">
    <property type="entry name" value="HAD-like_sf"/>
</dbReference>
<dbReference type="NCBIfam" id="TIGR01525">
    <property type="entry name" value="ATPase-IB_hvy"/>
    <property type="match status" value="1"/>
</dbReference>
<sequence length="698" mass="73056">MIAQPWLRALKVVHRLPGRVRLSYPRNLHAPDPVALESMARLIDGVTSVRVNARAASLVIAFDASRTSVMTIVATLADMRWDEVEAKPRADDGAGAVASSLAVLVGASVLPMPARLPISLAAAAPMLRAGVADYRDNGVTSHVLESMAVAISLTRSDFLAANATTFMLALGEYMEHSIARRSDDLLKHLLRPSSDLIWVLRGGDEVQIPAGDVCVGDSVVVGAGAVIPVDGTVMSGEGVINEAAMTGESVSVIKTRGAKVLSGTSMEDGRLTIYAEQVGRHTAAARIADYVEQSLTAKSEAQLDAARLADRLVPTVLKLAGVSAVLTGDWRSAASVLQADYSCALKLATPVAFKSAMYNAGQSGILVKGATALERLAQADTFIFDKTGTLTTGHLEVTDSIAFDSAYSAEDLICLAASVEEHYFHPLALAVVNAAQATDKNHHFDHTEVQFIVAHGVASEVNGQRIVVGSRHFVEDHEGIDVSAHAEVVERLYLGGKTLLFIGFGGRLLGILALKDSLRASAAATIARLRRAGVKRVLMLSGDHRDRAAELAEQLGLDGFHAELTPEDKAGIVADLNAKGAKIAFVGDGINDAPALAGAHVGVAMQKGADIARLTADVVLLEDSIARVADARDLANAAMARIATNYKLTVGLNTAILGLAALGALSPVATAVLHNGTTIGILLNAFRGSGPKAGKRRA</sequence>
<protein>
    <recommendedName>
        <fullName evidence="7">P-type Zn(2+) transporter</fullName>
        <ecNumber evidence="7">7.2.2.12</ecNumber>
    </recommendedName>
</protein>
<comment type="catalytic activity">
    <reaction evidence="8">
        <text>Zn(2+)(in) + ATP + H2O = Zn(2+)(out) + ADP + phosphate + H(+)</text>
        <dbReference type="Rhea" id="RHEA:20621"/>
        <dbReference type="ChEBI" id="CHEBI:15377"/>
        <dbReference type="ChEBI" id="CHEBI:15378"/>
        <dbReference type="ChEBI" id="CHEBI:29105"/>
        <dbReference type="ChEBI" id="CHEBI:30616"/>
        <dbReference type="ChEBI" id="CHEBI:43474"/>
        <dbReference type="ChEBI" id="CHEBI:456216"/>
        <dbReference type="EC" id="7.2.2.12"/>
    </reaction>
</comment>
<dbReference type="InterPro" id="IPR027256">
    <property type="entry name" value="P-typ_ATPase_IB"/>
</dbReference>
<dbReference type="InterPro" id="IPR018303">
    <property type="entry name" value="ATPase_P-typ_P_site"/>
</dbReference>
<dbReference type="GO" id="GO:0005524">
    <property type="term" value="F:ATP binding"/>
    <property type="evidence" value="ECO:0007669"/>
    <property type="project" value="UniProtKB-UniRule"/>
</dbReference>
<dbReference type="CDD" id="cd07550">
    <property type="entry name" value="P-type_ATPase_HM"/>
    <property type="match status" value="1"/>
</dbReference>
<gene>
    <name evidence="11" type="ORF">GJ654_11220</name>
</gene>
<proteinExistence type="inferred from homology"/>
<dbReference type="SFLD" id="SFLDS00003">
    <property type="entry name" value="Haloacid_Dehalogenase"/>
    <property type="match status" value="1"/>
</dbReference>
<evidence type="ECO:0000313" key="11">
    <source>
        <dbReference type="EMBL" id="MTV31564.1"/>
    </source>
</evidence>
<dbReference type="SFLD" id="SFLDF00027">
    <property type="entry name" value="p-type_atpase"/>
    <property type="match status" value="1"/>
</dbReference>
<dbReference type="PRINTS" id="PR00119">
    <property type="entry name" value="CATATPASE"/>
</dbReference>
<keyword evidence="5" id="KW-1133">Transmembrane helix</keyword>
<dbReference type="Pfam" id="PF00702">
    <property type="entry name" value="Hydrolase"/>
    <property type="match status" value="1"/>
</dbReference>
<dbReference type="InterPro" id="IPR023214">
    <property type="entry name" value="HAD_sf"/>
</dbReference>
<dbReference type="Gene3D" id="2.70.150.10">
    <property type="entry name" value="Calcium-transporting ATPase, cytoplasmic transduction domain A"/>
    <property type="match status" value="1"/>
</dbReference>
<keyword evidence="9" id="KW-0479">Metal-binding</keyword>
<keyword evidence="3" id="KW-0812">Transmembrane</keyword>
<dbReference type="InterPro" id="IPR051014">
    <property type="entry name" value="Cation_Transport_ATPase_IB"/>
</dbReference>
<dbReference type="PRINTS" id="PR00120">
    <property type="entry name" value="HATPASE"/>
</dbReference>
<accession>A0A6N8DRV9</accession>
<dbReference type="InterPro" id="IPR001757">
    <property type="entry name" value="P_typ_ATPase"/>
</dbReference>